<name>A0A9X4AHI6_9BACI</name>
<keyword evidence="1" id="KW-0472">Membrane</keyword>
<keyword evidence="3" id="KW-1185">Reference proteome</keyword>
<dbReference type="EMBL" id="JAMQJZ010000004">
    <property type="protein sequence ID" value="MDC3420157.1"/>
    <property type="molecule type" value="Genomic_DNA"/>
</dbReference>
<keyword evidence="1" id="KW-1133">Transmembrane helix</keyword>
<reference evidence="2" key="1">
    <citation type="submission" date="2022-06" db="EMBL/GenBank/DDBJ databases">
        <title>Aquibacillus sp. a new bacterium isolated from soil saline samples.</title>
        <authorList>
            <person name="Galisteo C."/>
            <person name="De La Haba R."/>
            <person name="Sanchez-Porro C."/>
            <person name="Ventosa A."/>
        </authorList>
    </citation>
    <scope>NUCLEOTIDE SEQUENCE</scope>
    <source>
        <strain evidence="2">JCM 12387</strain>
    </source>
</reference>
<evidence type="ECO:0000313" key="3">
    <source>
        <dbReference type="Proteomes" id="UP001145072"/>
    </source>
</evidence>
<feature type="transmembrane region" description="Helical" evidence="1">
    <location>
        <begin position="6"/>
        <end position="24"/>
    </location>
</feature>
<sequence>MILGIPWWVFMFILFIFISGYMAFRAMVAERRLEKQFIESQGQVYMERIEKERIQKKQPKNTEQISG</sequence>
<evidence type="ECO:0000256" key="1">
    <source>
        <dbReference type="SAM" id="Phobius"/>
    </source>
</evidence>
<dbReference type="Pfam" id="PF14147">
    <property type="entry name" value="Spore_YhaL"/>
    <property type="match status" value="1"/>
</dbReference>
<gene>
    <name evidence="2" type="ORF">NC661_07210</name>
</gene>
<dbReference type="InterPro" id="IPR025428">
    <property type="entry name" value="Spore_YhaL"/>
</dbReference>
<accession>A0A9X4AHI6</accession>
<comment type="caution">
    <text evidence="2">The sequence shown here is derived from an EMBL/GenBank/DDBJ whole genome shotgun (WGS) entry which is preliminary data.</text>
</comment>
<evidence type="ECO:0000313" key="2">
    <source>
        <dbReference type="EMBL" id="MDC3420157.1"/>
    </source>
</evidence>
<dbReference type="Proteomes" id="UP001145072">
    <property type="component" value="Unassembled WGS sequence"/>
</dbReference>
<organism evidence="2 3">
    <name type="scientific">Aquibacillus koreensis</name>
    <dbReference type="NCBI Taxonomy" id="279446"/>
    <lineage>
        <taxon>Bacteria</taxon>
        <taxon>Bacillati</taxon>
        <taxon>Bacillota</taxon>
        <taxon>Bacilli</taxon>
        <taxon>Bacillales</taxon>
        <taxon>Bacillaceae</taxon>
        <taxon>Aquibacillus</taxon>
    </lineage>
</organism>
<keyword evidence="1" id="KW-0812">Transmembrane</keyword>
<protein>
    <submittedName>
        <fullName evidence="2">Sporulation YhaL family protein</fullName>
    </submittedName>
</protein>
<proteinExistence type="predicted"/>
<dbReference type="AlphaFoldDB" id="A0A9X4AHI6"/>